<reference evidence="3" key="2">
    <citation type="journal article" date="2023" name="Infect Dis Poverty">
        <title>Chromosome-scale genome of the human blood fluke Schistosoma mekongi and its implications for public health.</title>
        <authorList>
            <person name="Zhou M."/>
            <person name="Xu L."/>
            <person name="Xu D."/>
            <person name="Chen W."/>
            <person name="Khan J."/>
            <person name="Hu Y."/>
            <person name="Huang H."/>
            <person name="Wei H."/>
            <person name="Zhang Y."/>
            <person name="Chusongsang P."/>
            <person name="Tanasarnprasert K."/>
            <person name="Hu X."/>
            <person name="Limpanont Y."/>
            <person name="Lv Z."/>
        </authorList>
    </citation>
    <scope>NUCLEOTIDE SEQUENCE</scope>
    <source>
        <strain evidence="3">LV_2022a</strain>
    </source>
</reference>
<evidence type="ECO:0000313" key="4">
    <source>
        <dbReference type="Proteomes" id="UP001292079"/>
    </source>
</evidence>
<keyword evidence="4" id="KW-1185">Reference proteome</keyword>
<keyword evidence="2" id="KW-1133">Transmembrane helix</keyword>
<feature type="non-terminal residue" evidence="3">
    <location>
        <position position="241"/>
    </location>
</feature>
<dbReference type="Proteomes" id="UP001292079">
    <property type="component" value="Unassembled WGS sequence"/>
</dbReference>
<evidence type="ECO:0000256" key="1">
    <source>
        <dbReference type="SAM" id="MobiDB-lite"/>
    </source>
</evidence>
<dbReference type="AlphaFoldDB" id="A0AAE2D1J4"/>
<dbReference type="EMBL" id="JALJAT010000008">
    <property type="protein sequence ID" value="KAK4467711.1"/>
    <property type="molecule type" value="Genomic_DNA"/>
</dbReference>
<feature type="transmembrane region" description="Helical" evidence="2">
    <location>
        <begin position="6"/>
        <end position="24"/>
    </location>
</feature>
<name>A0AAE2D1J4_SCHME</name>
<feature type="region of interest" description="Disordered" evidence="1">
    <location>
        <begin position="200"/>
        <end position="241"/>
    </location>
</feature>
<feature type="compositionally biased region" description="Low complexity" evidence="1">
    <location>
        <begin position="204"/>
        <end position="217"/>
    </location>
</feature>
<organism evidence="3 4">
    <name type="scientific">Schistosoma mekongi</name>
    <name type="common">Parasitic worm</name>
    <dbReference type="NCBI Taxonomy" id="38744"/>
    <lineage>
        <taxon>Eukaryota</taxon>
        <taxon>Metazoa</taxon>
        <taxon>Spiralia</taxon>
        <taxon>Lophotrochozoa</taxon>
        <taxon>Platyhelminthes</taxon>
        <taxon>Trematoda</taxon>
        <taxon>Digenea</taxon>
        <taxon>Strigeidida</taxon>
        <taxon>Schistosomatoidea</taxon>
        <taxon>Schistosomatidae</taxon>
        <taxon>Schistosoma</taxon>
    </lineage>
</organism>
<keyword evidence="2" id="KW-0472">Membrane</keyword>
<gene>
    <name evidence="3" type="ORF">MN116_008646</name>
</gene>
<proteinExistence type="predicted"/>
<evidence type="ECO:0000313" key="3">
    <source>
        <dbReference type="EMBL" id="KAK4467711.1"/>
    </source>
</evidence>
<comment type="caution">
    <text evidence="3">The sequence shown here is derived from an EMBL/GenBank/DDBJ whole genome shotgun (WGS) entry which is preliminary data.</text>
</comment>
<evidence type="ECO:0000256" key="2">
    <source>
        <dbReference type="SAM" id="Phobius"/>
    </source>
</evidence>
<accession>A0AAE2D1J4</accession>
<feature type="compositionally biased region" description="Basic and acidic residues" evidence="1">
    <location>
        <begin position="231"/>
        <end position="241"/>
    </location>
</feature>
<protein>
    <submittedName>
        <fullName evidence="3">Uncharacterized protein</fullName>
    </submittedName>
</protein>
<reference evidence="3" key="1">
    <citation type="submission" date="2022-04" db="EMBL/GenBank/DDBJ databases">
        <authorList>
            <person name="Xu L."/>
            <person name="Lv Z."/>
        </authorList>
    </citation>
    <scope>NUCLEOTIDE SEQUENCE</scope>
    <source>
        <strain evidence="3">LV_2022a</strain>
    </source>
</reference>
<sequence length="241" mass="27901">MQFIIIYNYIIIVLLSYNIYTQYIDRLSNHLNQYKLPVNSYTVDSNHLSKRLSSLSSKEVMKLISGEYDRISSSSSSISSIYKQTKIPKKLSNLHDQFYYDDASILSTSNSLMPTNDHVVNSRTDDISNNDLHASHLWNKEYEIDQYKPSLIQQSTSKLIKLPDSSASFHPLTAYAYVPQKNYNQTVLNYHNERQLKRKKQSLKSKPQQQQQQSQQLVHEVKVGGNVSNGRKGESQFKGRW</sequence>
<keyword evidence="2" id="KW-0812">Transmembrane</keyword>